<comment type="caution">
    <text evidence="5">The sequence shown here is derived from an EMBL/GenBank/DDBJ whole genome shotgun (WGS) entry which is preliminary data.</text>
</comment>
<dbReference type="InterPro" id="IPR050194">
    <property type="entry name" value="Glycosyltransferase_grp1"/>
</dbReference>
<dbReference type="Pfam" id="PF13692">
    <property type="entry name" value="Glyco_trans_1_4"/>
    <property type="match status" value="1"/>
</dbReference>
<evidence type="ECO:0000256" key="1">
    <source>
        <dbReference type="ARBA" id="ARBA00021292"/>
    </source>
</evidence>
<accession>A0ABS4WI80</accession>
<dbReference type="Gene3D" id="3.40.50.2000">
    <property type="entry name" value="Glycogen Phosphorylase B"/>
    <property type="match status" value="2"/>
</dbReference>
<dbReference type="Proteomes" id="UP000766570">
    <property type="component" value="Unassembled WGS sequence"/>
</dbReference>
<dbReference type="EMBL" id="JAGIOE010000001">
    <property type="protein sequence ID" value="MBP2375921.1"/>
    <property type="molecule type" value="Genomic_DNA"/>
</dbReference>
<protein>
    <recommendedName>
        <fullName evidence="1">D-inositol 3-phosphate glycosyltransferase</fullName>
    </recommendedName>
</protein>
<dbReference type="SUPFAM" id="SSF53756">
    <property type="entry name" value="UDP-Glycosyltransferase/glycogen phosphorylase"/>
    <property type="match status" value="1"/>
</dbReference>
<keyword evidence="2" id="KW-0328">Glycosyltransferase</keyword>
<gene>
    <name evidence="5" type="ORF">JOF46_003833</name>
</gene>
<evidence type="ECO:0000313" key="5">
    <source>
        <dbReference type="EMBL" id="MBP2375921.1"/>
    </source>
</evidence>
<feature type="domain" description="Glycosyltransferase subfamily 4-like N-terminal" evidence="4">
    <location>
        <begin position="13"/>
        <end position="110"/>
    </location>
</feature>
<keyword evidence="3" id="KW-0808">Transferase</keyword>
<dbReference type="InterPro" id="IPR028098">
    <property type="entry name" value="Glyco_trans_4-like_N"/>
</dbReference>
<evidence type="ECO:0000256" key="3">
    <source>
        <dbReference type="ARBA" id="ARBA00022679"/>
    </source>
</evidence>
<reference evidence="5 6" key="1">
    <citation type="submission" date="2021-03" db="EMBL/GenBank/DDBJ databases">
        <title>Sequencing the genomes of 1000 actinobacteria strains.</title>
        <authorList>
            <person name="Klenk H.-P."/>
        </authorList>
    </citation>
    <scope>NUCLEOTIDE SEQUENCE [LARGE SCALE GENOMIC DNA]</scope>
    <source>
        <strain evidence="5 6">DSM 15454</strain>
    </source>
</reference>
<evidence type="ECO:0000256" key="2">
    <source>
        <dbReference type="ARBA" id="ARBA00022676"/>
    </source>
</evidence>
<proteinExistence type="predicted"/>
<sequence>MKILVYPHDMNMGGSQLNAIELAAQVKKLGHEVIVFGHDGVLRERVAELGLEFVEAPRARIRPTPSIVGALRRLVAERGIDIVHGYEWPPALETTLALGYKHRAKAVSTVLSMSVAPFIPRHVPLMVGTEQIAAVERDSKRSLVGLMEPPVDTILNTPEIDVGTDAFAATWKLDPRVPVISIVSRLAHEMKLEGILAAIAVVERCNEARPLQLLIVGDGPAGDEVREAVHRANKRMGKDMIVLTGQLEDPRPAYQVADVVLGMGGSALRAMAFRKPLIVQGEKGYWETLRVETLPEFLWQGWYGVGTGAAGGEQRLFDRLSTLLEDDEVRAECANFSLATVRERFSLEAGAERQVRFYRAALERQIRLGDYWESMIRATMGFARYNLQRSAARFGGKVSRDDFNATPVTAGPAGARTEVRA</sequence>
<evidence type="ECO:0000259" key="4">
    <source>
        <dbReference type="Pfam" id="PF13439"/>
    </source>
</evidence>
<evidence type="ECO:0000313" key="6">
    <source>
        <dbReference type="Proteomes" id="UP000766570"/>
    </source>
</evidence>
<dbReference type="Pfam" id="PF13439">
    <property type="entry name" value="Glyco_transf_4"/>
    <property type="match status" value="1"/>
</dbReference>
<dbReference type="RefSeq" id="WP_209910212.1">
    <property type="nucleotide sequence ID" value="NZ_BAAAMI010000023.1"/>
</dbReference>
<keyword evidence="6" id="KW-1185">Reference proteome</keyword>
<name>A0ABS4WI80_9MICC</name>
<organism evidence="5 6">
    <name type="scientific">Paeniglutamicibacter psychrophenolicus</name>
    <dbReference type="NCBI Taxonomy" id="257454"/>
    <lineage>
        <taxon>Bacteria</taxon>
        <taxon>Bacillati</taxon>
        <taxon>Actinomycetota</taxon>
        <taxon>Actinomycetes</taxon>
        <taxon>Micrococcales</taxon>
        <taxon>Micrococcaceae</taxon>
        <taxon>Paeniglutamicibacter</taxon>
    </lineage>
</organism>
<dbReference type="PANTHER" id="PTHR45947">
    <property type="entry name" value="SULFOQUINOVOSYL TRANSFERASE SQD2"/>
    <property type="match status" value="1"/>
</dbReference>
<dbReference type="PANTHER" id="PTHR45947:SF3">
    <property type="entry name" value="SULFOQUINOVOSYL TRANSFERASE SQD2"/>
    <property type="match status" value="1"/>
</dbReference>